<proteinExistence type="predicted"/>
<dbReference type="PATRIC" id="fig|52133.18.peg.92"/>
<evidence type="ECO:0000313" key="3">
    <source>
        <dbReference type="Proteomes" id="UP000075544"/>
    </source>
</evidence>
<comment type="caution">
    <text evidence="1">The sequence shown here is derived from an EMBL/GenBank/DDBJ whole genome shotgun (WGS) entry which is preliminary data.</text>
</comment>
<dbReference type="Proteomes" id="UP000075680">
    <property type="component" value="Unassembled WGS sequence"/>
</dbReference>
<evidence type="ECO:0000313" key="4">
    <source>
        <dbReference type="Proteomes" id="UP000075680"/>
    </source>
</evidence>
<accession>A0A150HRQ4</accession>
<dbReference type="EMBL" id="JRUE01000022">
    <property type="protein sequence ID" value="KXZ74152.1"/>
    <property type="molecule type" value="Genomic_DNA"/>
</dbReference>
<dbReference type="Proteomes" id="UP000075544">
    <property type="component" value="Unassembled WGS sequence"/>
</dbReference>
<reference evidence="3 4" key="1">
    <citation type="journal article" date="2016" name="Sci. Rep.">
        <title>Genomic and phenotypic characterization of the species Acinetobacter venetianus.</title>
        <authorList>
            <person name="Fondi M."/>
            <person name="Maida I."/>
            <person name="Perrin E."/>
            <person name="Orlandini V."/>
            <person name="La Torre L."/>
            <person name="Bosi E."/>
            <person name="Negroni A."/>
            <person name="Zanaroli G."/>
            <person name="Fava F."/>
            <person name="Decorosi F."/>
            <person name="Giovannetti L."/>
            <person name="Viti C."/>
            <person name="Vaneechoutte M."/>
            <person name="Dijkshoorn L."/>
            <person name="Fani R."/>
        </authorList>
    </citation>
    <scope>NUCLEOTIDE SEQUENCE [LARGE SCALE GENOMIC DNA]</scope>
    <source>
        <strain evidence="1 3">LUH13518</strain>
        <strain evidence="2 4">LUH5627</strain>
    </source>
</reference>
<name>A0A150HRQ4_9GAMM</name>
<organism evidence="1 3">
    <name type="scientific">Acinetobacter venetianus</name>
    <dbReference type="NCBI Taxonomy" id="52133"/>
    <lineage>
        <taxon>Bacteria</taxon>
        <taxon>Pseudomonadati</taxon>
        <taxon>Pseudomonadota</taxon>
        <taxon>Gammaproteobacteria</taxon>
        <taxon>Moraxellales</taxon>
        <taxon>Moraxellaceae</taxon>
        <taxon>Acinetobacter</taxon>
    </lineage>
</organism>
<dbReference type="AlphaFoldDB" id="A0A150HRQ4"/>
<sequence>MALVPPHGLPSGGVRPLIDFMGNMNKGGSLHD</sequence>
<evidence type="ECO:0000313" key="2">
    <source>
        <dbReference type="EMBL" id="KXZ74152.1"/>
    </source>
</evidence>
<gene>
    <name evidence="1" type="ORF">AVENLUH13518_02770</name>
    <name evidence="2" type="ORF">AVENLUH5627_00087</name>
</gene>
<protein>
    <submittedName>
        <fullName evidence="1">Uncharacterized protein</fullName>
    </submittedName>
</protein>
<evidence type="ECO:0000313" key="1">
    <source>
        <dbReference type="EMBL" id="KXZ69003.1"/>
    </source>
</evidence>
<dbReference type="EMBL" id="JRHX01000082">
    <property type="protein sequence ID" value="KXZ69003.1"/>
    <property type="molecule type" value="Genomic_DNA"/>
</dbReference>